<evidence type="ECO:0000313" key="2">
    <source>
        <dbReference type="EMBL" id="WBL81859.1"/>
    </source>
</evidence>
<protein>
    <submittedName>
        <fullName evidence="2">SMI1/KNR4 family protein</fullName>
    </submittedName>
</protein>
<dbReference type="Gene3D" id="3.40.1580.10">
    <property type="entry name" value="SMI1/KNR4-like"/>
    <property type="match status" value="1"/>
</dbReference>
<name>A0ABY7MU45_9BRAD</name>
<organism evidence="2 3">
    <name type="scientific">Bradyrhizobium xenonodulans</name>
    <dbReference type="NCBI Taxonomy" id="2736875"/>
    <lineage>
        <taxon>Bacteria</taxon>
        <taxon>Pseudomonadati</taxon>
        <taxon>Pseudomonadota</taxon>
        <taxon>Alphaproteobacteria</taxon>
        <taxon>Hyphomicrobiales</taxon>
        <taxon>Nitrobacteraceae</taxon>
        <taxon>Bradyrhizobium</taxon>
    </lineage>
</organism>
<dbReference type="InterPro" id="IPR037883">
    <property type="entry name" value="Knr4/Smi1-like_sf"/>
</dbReference>
<feature type="domain" description="Knr4/Smi1-like" evidence="1">
    <location>
        <begin position="13"/>
        <end position="152"/>
    </location>
</feature>
<accession>A0ABY7MU45</accession>
<dbReference type="Pfam" id="PF09346">
    <property type="entry name" value="SMI1_KNR4"/>
    <property type="match status" value="1"/>
</dbReference>
<dbReference type="InterPro" id="IPR018958">
    <property type="entry name" value="Knr4/Smi1-like_dom"/>
</dbReference>
<gene>
    <name evidence="2" type="ORF">I3J27_16070</name>
</gene>
<reference evidence="2" key="1">
    <citation type="submission" date="2021-12" db="EMBL/GenBank/DDBJ databases">
        <title>Bradyrhizobium xenonodulans sp. nov.</title>
        <authorList>
            <person name="Claassens R."/>
            <person name="Venter S.N."/>
            <person name="Beukes C.W."/>
            <person name="Stepkowski T."/>
            <person name="Steenkamp E.T."/>
        </authorList>
    </citation>
    <scope>NUCLEOTIDE SEQUENCE</scope>
    <source>
        <strain evidence="2">14AB</strain>
    </source>
</reference>
<dbReference type="EMBL" id="CP089391">
    <property type="protein sequence ID" value="WBL81859.1"/>
    <property type="molecule type" value="Genomic_DNA"/>
</dbReference>
<evidence type="ECO:0000259" key="1">
    <source>
        <dbReference type="SMART" id="SM00860"/>
    </source>
</evidence>
<dbReference type="SUPFAM" id="SSF160631">
    <property type="entry name" value="SMI1/KNR4-like"/>
    <property type="match status" value="1"/>
</dbReference>
<proteinExistence type="predicted"/>
<keyword evidence="3" id="KW-1185">Reference proteome</keyword>
<dbReference type="SMART" id="SM00860">
    <property type="entry name" value="SMI1_KNR4"/>
    <property type="match status" value="1"/>
</dbReference>
<sequence>MNYLPLLKVTHPPASAQDIARVEAALGARLPESFKALLAQSDGGEFSIDGVRIKTQNDVTILDRILSVRGTATSGILQQYEMRRSMDRIPVRCCPIGRDPGGNLFILSLEPASYGRVYFWDHDNEPHDGGDDLADFPNMHELAPDFERFVLDLEDFNRG</sequence>
<dbReference type="Proteomes" id="UP001179614">
    <property type="component" value="Chromosome"/>
</dbReference>
<evidence type="ECO:0000313" key="3">
    <source>
        <dbReference type="Proteomes" id="UP001179614"/>
    </source>
</evidence>
<dbReference type="RefSeq" id="WP_270171109.1">
    <property type="nucleotide sequence ID" value="NZ_CP089391.1"/>
</dbReference>